<dbReference type="Pfam" id="PF00069">
    <property type="entry name" value="Pkinase"/>
    <property type="match status" value="1"/>
</dbReference>
<feature type="compositionally biased region" description="Basic and acidic residues" evidence="2">
    <location>
        <begin position="386"/>
        <end position="397"/>
    </location>
</feature>
<evidence type="ECO:0000259" key="3">
    <source>
        <dbReference type="PROSITE" id="PS50011"/>
    </source>
</evidence>
<organism evidence="4 5">
    <name type="scientific">Giardia intestinalis</name>
    <name type="common">Giardia lamblia</name>
    <dbReference type="NCBI Taxonomy" id="5741"/>
    <lineage>
        <taxon>Eukaryota</taxon>
        <taxon>Metamonada</taxon>
        <taxon>Diplomonadida</taxon>
        <taxon>Hexamitidae</taxon>
        <taxon>Giardiinae</taxon>
        <taxon>Giardia</taxon>
    </lineage>
</organism>
<protein>
    <submittedName>
        <fullName evidence="4">Ankyrin repeat protein</fullName>
    </submittedName>
</protein>
<dbReference type="Pfam" id="PF12796">
    <property type="entry name" value="Ank_2"/>
    <property type="match status" value="3"/>
</dbReference>
<dbReference type="SUPFAM" id="SSF48403">
    <property type="entry name" value="Ankyrin repeat"/>
    <property type="match status" value="1"/>
</dbReference>
<dbReference type="GO" id="GO:0005524">
    <property type="term" value="F:ATP binding"/>
    <property type="evidence" value="ECO:0007669"/>
    <property type="project" value="InterPro"/>
</dbReference>
<evidence type="ECO:0000256" key="1">
    <source>
        <dbReference type="PROSITE-ProRule" id="PRU00023"/>
    </source>
</evidence>
<evidence type="ECO:0000313" key="4">
    <source>
        <dbReference type="EMBL" id="ESU41894.1"/>
    </source>
</evidence>
<dbReference type="InterPro" id="IPR002110">
    <property type="entry name" value="Ankyrin_rpt"/>
</dbReference>
<feature type="repeat" description="ANK" evidence="1">
    <location>
        <begin position="802"/>
        <end position="823"/>
    </location>
</feature>
<dbReference type="PANTHER" id="PTHR24120:SF4">
    <property type="entry name" value="GH07239P"/>
    <property type="match status" value="1"/>
</dbReference>
<evidence type="ECO:0000256" key="2">
    <source>
        <dbReference type="SAM" id="MobiDB-lite"/>
    </source>
</evidence>
<reference evidence="4 5" key="2">
    <citation type="journal article" date="2013" name="Genome Biol. Evol.">
        <title>Genome sequencing of Giardia lamblia genotypes A2 and B isolates (DH and GS) and comparative analysis with the genomes of genotypes A1 and E (WB and Pig).</title>
        <authorList>
            <person name="Adam R.D."/>
            <person name="Dahlstrom E.W."/>
            <person name="Martens C.A."/>
            <person name="Bruno D.P."/>
            <person name="Barbian K.D."/>
            <person name="Ricklefs S.M."/>
            <person name="Hernandez M.M."/>
            <person name="Narla N.P."/>
            <person name="Patel R.B."/>
            <person name="Porcella S.F."/>
            <person name="Nash T.E."/>
        </authorList>
    </citation>
    <scope>NUCLEOTIDE SEQUENCE [LARGE SCALE GENOMIC DNA]</scope>
    <source>
        <strain evidence="4 5">GS</strain>
    </source>
</reference>
<dbReference type="VEuPathDB" id="GiardiaDB:QR46_3328"/>
<dbReference type="Gene3D" id="1.25.40.20">
    <property type="entry name" value="Ankyrin repeat-containing domain"/>
    <property type="match status" value="4"/>
</dbReference>
<feature type="repeat" description="ANK" evidence="1">
    <location>
        <begin position="1019"/>
        <end position="1051"/>
    </location>
</feature>
<dbReference type="PANTHER" id="PTHR24120">
    <property type="entry name" value="GH07239P"/>
    <property type="match status" value="1"/>
</dbReference>
<feature type="repeat" description="ANK" evidence="1">
    <location>
        <begin position="864"/>
        <end position="896"/>
    </location>
</feature>
<feature type="compositionally biased region" description="Low complexity" evidence="2">
    <location>
        <begin position="430"/>
        <end position="446"/>
    </location>
</feature>
<feature type="region of interest" description="Disordered" evidence="2">
    <location>
        <begin position="653"/>
        <end position="673"/>
    </location>
</feature>
<comment type="caution">
    <text evidence="4">The sequence shown here is derived from an EMBL/GenBank/DDBJ whole genome shotgun (WGS) entry which is preliminary data.</text>
</comment>
<reference evidence="5" key="1">
    <citation type="submission" date="2012-02" db="EMBL/GenBank/DDBJ databases">
        <title>Genome sequencing of Giardia lamblia Genotypes A2 and B isolates (DH and GS) and comparative analysis with the genomes of Genotypes A1 and E (WB and Pig).</title>
        <authorList>
            <person name="Adam R."/>
            <person name="Dahlstrom E."/>
            <person name="Martens C."/>
            <person name="Bruno D."/>
            <person name="Barbian K."/>
            <person name="Porcella S.F."/>
            <person name="Nash T."/>
        </authorList>
    </citation>
    <scope>NUCLEOTIDE SEQUENCE</scope>
    <source>
        <strain evidence="5">GS</strain>
    </source>
</reference>
<dbReference type="InterPro" id="IPR011009">
    <property type="entry name" value="Kinase-like_dom_sf"/>
</dbReference>
<dbReference type="PROSITE" id="PS50088">
    <property type="entry name" value="ANK_REPEAT"/>
    <property type="match status" value="5"/>
</dbReference>
<keyword evidence="1" id="KW-0040">ANK repeat</keyword>
<sequence>MAMLAAEFRKLYCLSEPIEVTPYIRTYDATKIDLSGAFTYLELYYAKAFQVSALPTLNALEDFQKLRHPSIVPILEIVHDPRLEIVGILVEQISDMTLRDLMDDFIKHKMLLPEDQIWDIAAQIIKAMQYCHLSYKPGSHNLRRVVHRCLHPNNIFINAAGVVRVGFPELSFLLGCIKASDLSPAIQSYLAPEVIAEQTVSDKSDVWSMGVIFYELCTLTPLFPPLQGKELLDNINILRTHISIPGYSFDMCDIINGMLRREPLHRFSTYELFHHERIQLSLSKYGPVVAQSLYQGSESGASTLGLTAYTLSESGSKLGSDSVEKKKAHINRLQNSRYKPEKFDAATRLYYGVTDSNDDADLSYRGTDSVVTGKPYSQLNFELKHGDTTDKYNKPHTNDSSLTRITHTFSDSSVQAIHPTDNNKENEVISKGGPSKSRSSSRASGRSKSRKSDSRSLRKLGNKAATMSSVSDQPPPAELESMIDQYVRSSRAGTPRPITTESSTITNTMTSALSQSLPEISKDEGLQLPPTITNSNYKPAAKLDSNLDMWVDDIVVNVLQKRHGYYTMDDIRNRLFEIVPGMQLEPGLHVHSPSDLIAIQILAEEVERRLEPYKSLFSSTNPPGQPSVTSSIVGTTINVLDDKSQLQQDFQTDRRILKSSHPRGRNSSHLPPHERIRQNISTLGTAHAVSALFRDDTSASIGDTSSLQHSSVTEFTKQRMTTLDDYNEQKSIYNATNPDTWKETWSSTMYSQHVIPRSTDEVSLEYTSRPIEYTNLMKAATLGDMDKVKLLISLEANITTRHGVTALMLAAAAGHLNVVETLLPYEAKGVDMDGLPALSYAVKGGHVEVSRALAPVEACIIAKNGLSPLMIACDYNQVTIVSILKDYGARLCTSSGATALMRAAQRNNYPLCKTLFDVEAAMQNNAGETAMFIAAKQNYIQIVELLANREHRIPNAQGTTALMVAASKNFIEIARMLYRMESEMKDIYDETALMKAAKAGALDVAALLLEVEAGMARDDGKTAMMCAAEMDHMEVVDLLLKKECNRAMKDGTTALMLAAQRGNRRIIQLLARFEAKKQRVSGETALMLAIRHKNIDAIADLINYEGDIEMYNGTTVEEVARLTGDPAVIQMVANRFV</sequence>
<dbReference type="Gene3D" id="1.10.510.10">
    <property type="entry name" value="Transferase(Phosphotransferase) domain 1"/>
    <property type="match status" value="1"/>
</dbReference>
<name>V6TTH7_GIAIN</name>
<gene>
    <name evidence="4" type="ORF">GSB_41369</name>
</gene>
<dbReference type="SUPFAM" id="SSF56112">
    <property type="entry name" value="Protein kinase-like (PK-like)"/>
    <property type="match status" value="1"/>
</dbReference>
<feature type="compositionally biased region" description="Basic residues" evidence="2">
    <location>
        <begin position="657"/>
        <end position="666"/>
    </location>
</feature>
<dbReference type="PROSITE" id="PS50297">
    <property type="entry name" value="ANK_REP_REGION"/>
    <property type="match status" value="2"/>
</dbReference>
<feature type="repeat" description="ANK" evidence="1">
    <location>
        <begin position="1081"/>
        <end position="1113"/>
    </location>
</feature>
<feature type="compositionally biased region" description="Polar residues" evidence="2">
    <location>
        <begin position="398"/>
        <end position="415"/>
    </location>
</feature>
<feature type="region of interest" description="Disordered" evidence="2">
    <location>
        <begin position="386"/>
        <end position="477"/>
    </location>
</feature>
<dbReference type="InterPro" id="IPR000719">
    <property type="entry name" value="Prot_kinase_dom"/>
</dbReference>
<dbReference type="GO" id="GO:0004672">
    <property type="term" value="F:protein kinase activity"/>
    <property type="evidence" value="ECO:0007669"/>
    <property type="project" value="InterPro"/>
</dbReference>
<dbReference type="InterPro" id="IPR036770">
    <property type="entry name" value="Ankyrin_rpt-contain_sf"/>
</dbReference>
<proteinExistence type="predicted"/>
<accession>V6TTH7</accession>
<dbReference type="EMBL" id="AHHH01000105">
    <property type="protein sequence ID" value="ESU41894.1"/>
    <property type="molecule type" value="Genomic_DNA"/>
</dbReference>
<dbReference type="SMART" id="SM00248">
    <property type="entry name" value="ANK"/>
    <property type="match status" value="11"/>
</dbReference>
<feature type="repeat" description="ANK" evidence="1">
    <location>
        <begin position="1050"/>
        <end position="1082"/>
    </location>
</feature>
<dbReference type="Proteomes" id="UP000018040">
    <property type="component" value="Unassembled WGS sequence"/>
</dbReference>
<dbReference type="AlphaFoldDB" id="V6TTH7"/>
<feature type="domain" description="Protein kinase" evidence="3">
    <location>
        <begin position="12"/>
        <end position="278"/>
    </location>
</feature>
<dbReference type="PROSITE" id="PS50011">
    <property type="entry name" value="PROTEIN_KINASE_DOM"/>
    <property type="match status" value="1"/>
</dbReference>
<dbReference type="VEuPathDB" id="GiardiaDB:GL50803_0041369"/>
<dbReference type="VEuPathDB" id="GiardiaDB:GL50581_776"/>
<dbReference type="OrthoDB" id="424503at2759"/>
<dbReference type="VEuPathDB" id="GiardiaDB:DHA2_41369"/>
<evidence type="ECO:0000313" key="5">
    <source>
        <dbReference type="Proteomes" id="UP000018040"/>
    </source>
</evidence>
<dbReference type="Pfam" id="PF00023">
    <property type="entry name" value="Ank"/>
    <property type="match status" value="1"/>
</dbReference>